<evidence type="ECO:0000256" key="1">
    <source>
        <dbReference type="ARBA" id="ARBA00022694"/>
    </source>
</evidence>
<keyword evidence="5" id="KW-0694">RNA-binding</keyword>
<evidence type="ECO:0000313" key="7">
    <source>
        <dbReference type="Proteomes" id="UP000034894"/>
    </source>
</evidence>
<evidence type="ECO:0000256" key="5">
    <source>
        <dbReference type="ARBA" id="ARBA00022884"/>
    </source>
</evidence>
<dbReference type="GO" id="GO:0008033">
    <property type="term" value="P:tRNA processing"/>
    <property type="evidence" value="ECO:0007669"/>
    <property type="project" value="UniProtKB-KW"/>
</dbReference>
<dbReference type="Proteomes" id="UP000034894">
    <property type="component" value="Unassembled WGS sequence"/>
</dbReference>
<dbReference type="InterPro" id="IPR000100">
    <property type="entry name" value="RNase_P"/>
</dbReference>
<dbReference type="Pfam" id="PF00825">
    <property type="entry name" value="Ribonuclease_P"/>
    <property type="match status" value="1"/>
</dbReference>
<dbReference type="Gene3D" id="3.30.230.10">
    <property type="match status" value="1"/>
</dbReference>
<keyword evidence="3" id="KW-0255">Endonuclease</keyword>
<name>A0A0G1DJR5_9BACT</name>
<dbReference type="EMBL" id="LCFP01000004">
    <property type="protein sequence ID" value="KKS97914.1"/>
    <property type="molecule type" value="Genomic_DNA"/>
</dbReference>
<dbReference type="GO" id="GO:0000049">
    <property type="term" value="F:tRNA binding"/>
    <property type="evidence" value="ECO:0007669"/>
    <property type="project" value="InterPro"/>
</dbReference>
<keyword evidence="4" id="KW-0378">Hydrolase</keyword>
<dbReference type="SUPFAM" id="SSF54211">
    <property type="entry name" value="Ribosomal protein S5 domain 2-like"/>
    <property type="match status" value="1"/>
</dbReference>
<evidence type="ECO:0000256" key="2">
    <source>
        <dbReference type="ARBA" id="ARBA00022722"/>
    </source>
</evidence>
<evidence type="ECO:0000256" key="4">
    <source>
        <dbReference type="ARBA" id="ARBA00022801"/>
    </source>
</evidence>
<protein>
    <submittedName>
        <fullName evidence="6">Uncharacterized protein</fullName>
    </submittedName>
</protein>
<evidence type="ECO:0000256" key="3">
    <source>
        <dbReference type="ARBA" id="ARBA00022759"/>
    </source>
</evidence>
<proteinExistence type="predicted"/>
<sequence length="92" mass="10965">MTDNFMVLVKRQPGKGNRFFITVPKSLDKRSVKRHQTRRAIEGIILKQKNRLTLTGQIMIRPRKIYHEKEKTVWRQDLEQILQHEKNPTNSA</sequence>
<gene>
    <name evidence="6" type="ORF">UV73_C0004G0056</name>
</gene>
<dbReference type="InterPro" id="IPR020568">
    <property type="entry name" value="Ribosomal_Su5_D2-typ_SF"/>
</dbReference>
<keyword evidence="2" id="KW-0540">Nuclease</keyword>
<organism evidence="6 7">
    <name type="scientific">Candidatus Gottesmanbacteria bacterium GW2011_GWA2_43_14</name>
    <dbReference type="NCBI Taxonomy" id="1618443"/>
    <lineage>
        <taxon>Bacteria</taxon>
        <taxon>Candidatus Gottesmaniibacteriota</taxon>
    </lineage>
</organism>
<keyword evidence="1" id="KW-0819">tRNA processing</keyword>
<accession>A0A0G1DJR5</accession>
<reference evidence="6 7" key="1">
    <citation type="journal article" date="2015" name="Nature">
        <title>rRNA introns, odd ribosomes, and small enigmatic genomes across a large radiation of phyla.</title>
        <authorList>
            <person name="Brown C.T."/>
            <person name="Hug L.A."/>
            <person name="Thomas B.C."/>
            <person name="Sharon I."/>
            <person name="Castelle C.J."/>
            <person name="Singh A."/>
            <person name="Wilkins M.J."/>
            <person name="Williams K.H."/>
            <person name="Banfield J.F."/>
        </authorList>
    </citation>
    <scope>NUCLEOTIDE SEQUENCE [LARGE SCALE GENOMIC DNA]</scope>
</reference>
<evidence type="ECO:0000313" key="6">
    <source>
        <dbReference type="EMBL" id="KKS97914.1"/>
    </source>
</evidence>
<comment type="caution">
    <text evidence="6">The sequence shown here is derived from an EMBL/GenBank/DDBJ whole genome shotgun (WGS) entry which is preliminary data.</text>
</comment>
<dbReference type="STRING" id="1618443.UV73_C0004G0056"/>
<dbReference type="InterPro" id="IPR014721">
    <property type="entry name" value="Ribsml_uS5_D2-typ_fold_subgr"/>
</dbReference>
<dbReference type="AlphaFoldDB" id="A0A0G1DJR5"/>
<dbReference type="GO" id="GO:0004526">
    <property type="term" value="F:ribonuclease P activity"/>
    <property type="evidence" value="ECO:0007669"/>
    <property type="project" value="InterPro"/>
</dbReference>